<evidence type="ECO:0000313" key="8">
    <source>
        <dbReference type="EMBL" id="KAK7498566.1"/>
    </source>
</evidence>
<dbReference type="InterPro" id="IPR011011">
    <property type="entry name" value="Znf_FYVE_PHD"/>
</dbReference>
<dbReference type="InterPro" id="IPR000591">
    <property type="entry name" value="DEP_dom"/>
</dbReference>
<feature type="compositionally biased region" description="Polar residues" evidence="5">
    <location>
        <begin position="458"/>
        <end position="471"/>
    </location>
</feature>
<dbReference type="EMBL" id="JACVVK020000050">
    <property type="protein sequence ID" value="KAK7498566.1"/>
    <property type="molecule type" value="Genomic_DNA"/>
</dbReference>
<dbReference type="Pfam" id="PF00118">
    <property type="entry name" value="Cpn60_TCP1"/>
    <property type="match status" value="1"/>
</dbReference>
<dbReference type="CDD" id="cd03334">
    <property type="entry name" value="Fab1_TCP"/>
    <property type="match status" value="1"/>
</dbReference>
<dbReference type="Gene3D" id="3.50.7.10">
    <property type="entry name" value="GroEL"/>
    <property type="match status" value="1"/>
</dbReference>
<keyword evidence="3" id="KW-0862">Zinc</keyword>
<organism evidence="8 9">
    <name type="scientific">Batillaria attramentaria</name>
    <dbReference type="NCBI Taxonomy" id="370345"/>
    <lineage>
        <taxon>Eukaryota</taxon>
        <taxon>Metazoa</taxon>
        <taxon>Spiralia</taxon>
        <taxon>Lophotrochozoa</taxon>
        <taxon>Mollusca</taxon>
        <taxon>Gastropoda</taxon>
        <taxon>Caenogastropoda</taxon>
        <taxon>Sorbeoconcha</taxon>
        <taxon>Cerithioidea</taxon>
        <taxon>Batillariidae</taxon>
        <taxon>Batillaria</taxon>
    </lineage>
</organism>
<dbReference type="InterPro" id="IPR002423">
    <property type="entry name" value="Cpn60/GroEL/TCP-1"/>
</dbReference>
<protein>
    <recommendedName>
        <fullName evidence="10">1-phosphatidylinositol-3-phosphate 5-kinase</fullName>
    </recommendedName>
</protein>
<dbReference type="Gene3D" id="1.10.10.10">
    <property type="entry name" value="Winged helix-like DNA-binding domain superfamily/Winged helix DNA-binding domain"/>
    <property type="match status" value="1"/>
</dbReference>
<evidence type="ECO:0000256" key="3">
    <source>
        <dbReference type="ARBA" id="ARBA00022833"/>
    </source>
</evidence>
<dbReference type="Gene3D" id="3.30.40.10">
    <property type="entry name" value="Zinc/RING finger domain, C3HC4 (zinc finger)"/>
    <property type="match status" value="1"/>
</dbReference>
<evidence type="ECO:0008006" key="10">
    <source>
        <dbReference type="Google" id="ProtNLM"/>
    </source>
</evidence>
<feature type="region of interest" description="Disordered" evidence="5">
    <location>
        <begin position="1488"/>
        <end position="1509"/>
    </location>
</feature>
<dbReference type="SUPFAM" id="SSF52029">
    <property type="entry name" value="GroEL apical domain-like"/>
    <property type="match status" value="1"/>
</dbReference>
<dbReference type="SMART" id="SM00049">
    <property type="entry name" value="DEP"/>
    <property type="match status" value="1"/>
</dbReference>
<feature type="compositionally biased region" description="Basic and acidic residues" evidence="5">
    <location>
        <begin position="1495"/>
        <end position="1509"/>
    </location>
</feature>
<feature type="region of interest" description="Disordered" evidence="5">
    <location>
        <begin position="946"/>
        <end position="976"/>
    </location>
</feature>
<evidence type="ECO:0000256" key="4">
    <source>
        <dbReference type="PROSITE-ProRule" id="PRU00091"/>
    </source>
</evidence>
<dbReference type="Proteomes" id="UP001519460">
    <property type="component" value="Unassembled WGS sequence"/>
</dbReference>
<dbReference type="SUPFAM" id="SSF46785">
    <property type="entry name" value="Winged helix' DNA-binding domain"/>
    <property type="match status" value="1"/>
</dbReference>
<dbReference type="Pfam" id="PF01363">
    <property type="entry name" value="FYVE"/>
    <property type="match status" value="1"/>
</dbReference>
<dbReference type="SMART" id="SM00064">
    <property type="entry name" value="FYVE"/>
    <property type="match status" value="1"/>
</dbReference>
<dbReference type="InterPro" id="IPR027409">
    <property type="entry name" value="GroEL-like_apical_dom_sf"/>
</dbReference>
<dbReference type="PROSITE" id="PS50186">
    <property type="entry name" value="DEP"/>
    <property type="match status" value="1"/>
</dbReference>
<feature type="compositionally biased region" description="Low complexity" evidence="5">
    <location>
        <begin position="949"/>
        <end position="959"/>
    </location>
</feature>
<dbReference type="InterPro" id="IPR036388">
    <property type="entry name" value="WH-like_DNA-bd_sf"/>
</dbReference>
<dbReference type="InterPro" id="IPR036390">
    <property type="entry name" value="WH_DNA-bd_sf"/>
</dbReference>
<gene>
    <name evidence="8" type="ORF">BaRGS_00010226</name>
</gene>
<dbReference type="InterPro" id="IPR043548">
    <property type="entry name" value="PIKfyve"/>
</dbReference>
<dbReference type="PANTHER" id="PTHR46715">
    <property type="entry name" value="1-PHOSPHATIDYLINOSITOL 3-PHOSPHATE 5-KINASE"/>
    <property type="match status" value="1"/>
</dbReference>
<evidence type="ECO:0000256" key="1">
    <source>
        <dbReference type="ARBA" id="ARBA00022723"/>
    </source>
</evidence>
<feature type="domain" description="DEP" evidence="7">
    <location>
        <begin position="336"/>
        <end position="411"/>
    </location>
</feature>
<feature type="domain" description="FYVE-type" evidence="6">
    <location>
        <begin position="163"/>
        <end position="218"/>
    </location>
</feature>
<feature type="compositionally biased region" description="Basic and acidic residues" evidence="5">
    <location>
        <begin position="429"/>
        <end position="443"/>
    </location>
</feature>
<comment type="caution">
    <text evidence="8">The sequence shown here is derived from an EMBL/GenBank/DDBJ whole genome shotgun (WGS) entry which is preliminary data.</text>
</comment>
<keyword evidence="2 4" id="KW-0863">Zinc-finger</keyword>
<dbReference type="PANTHER" id="PTHR46715:SF1">
    <property type="entry name" value="1-PHOSPHATIDYLINOSITOL 3-PHOSPHATE 5-KINASE"/>
    <property type="match status" value="1"/>
</dbReference>
<keyword evidence="9" id="KW-1185">Reference proteome</keyword>
<reference evidence="8 9" key="1">
    <citation type="journal article" date="2023" name="Sci. Data">
        <title>Genome assembly of the Korean intertidal mud-creeper Batillaria attramentaria.</title>
        <authorList>
            <person name="Patra A.K."/>
            <person name="Ho P.T."/>
            <person name="Jun S."/>
            <person name="Lee S.J."/>
            <person name="Kim Y."/>
            <person name="Won Y.J."/>
        </authorList>
    </citation>
    <scope>NUCLEOTIDE SEQUENCE [LARGE SCALE GENOMIC DNA]</scope>
    <source>
        <strain evidence="8">Wonlab-2016</strain>
    </source>
</reference>
<feature type="region of interest" description="Disordered" evidence="5">
    <location>
        <begin position="1"/>
        <end position="124"/>
    </location>
</feature>
<evidence type="ECO:0000256" key="2">
    <source>
        <dbReference type="ARBA" id="ARBA00022771"/>
    </source>
</evidence>
<evidence type="ECO:0000256" key="5">
    <source>
        <dbReference type="SAM" id="MobiDB-lite"/>
    </source>
</evidence>
<feature type="compositionally biased region" description="Low complexity" evidence="5">
    <location>
        <begin position="46"/>
        <end position="59"/>
    </location>
</feature>
<dbReference type="CDD" id="cd15725">
    <property type="entry name" value="FYVE_PIKfyve_Fab1"/>
    <property type="match status" value="1"/>
</dbReference>
<dbReference type="FunFam" id="3.50.7.10:FF:000007">
    <property type="entry name" value="1-phosphatidylinositol 3-phosphate 5-kinase isoform X1"/>
    <property type="match status" value="1"/>
</dbReference>
<keyword evidence="1" id="KW-0479">Metal-binding</keyword>
<evidence type="ECO:0000313" key="9">
    <source>
        <dbReference type="Proteomes" id="UP001519460"/>
    </source>
</evidence>
<feature type="region of interest" description="Disordered" evidence="5">
    <location>
        <begin position="1532"/>
        <end position="1565"/>
    </location>
</feature>
<dbReference type="FunFam" id="3.30.40.10:FF:000057">
    <property type="entry name" value="1-phosphatidylinositol 3-phosphate 5-kinase isoform X1"/>
    <property type="match status" value="1"/>
</dbReference>
<feature type="region of interest" description="Disordered" evidence="5">
    <location>
        <begin position="845"/>
        <end position="864"/>
    </location>
</feature>
<name>A0ABD0LGD0_9CAEN</name>
<dbReference type="Pfam" id="PF00610">
    <property type="entry name" value="DEP"/>
    <property type="match status" value="1"/>
</dbReference>
<feature type="compositionally biased region" description="Polar residues" evidence="5">
    <location>
        <begin position="1543"/>
        <end position="1555"/>
    </location>
</feature>
<proteinExistence type="predicted"/>
<dbReference type="PROSITE" id="PS50178">
    <property type="entry name" value="ZF_FYVE"/>
    <property type="match status" value="1"/>
</dbReference>
<accession>A0ABD0LGD0</accession>
<dbReference type="SUPFAM" id="SSF57903">
    <property type="entry name" value="FYVE/PHD zinc finger"/>
    <property type="match status" value="1"/>
</dbReference>
<evidence type="ECO:0000259" key="7">
    <source>
        <dbReference type="PROSITE" id="PS50186"/>
    </source>
</evidence>
<dbReference type="GO" id="GO:0008270">
    <property type="term" value="F:zinc ion binding"/>
    <property type="evidence" value="ECO:0007669"/>
    <property type="project" value="UniProtKB-KW"/>
</dbReference>
<dbReference type="InterPro" id="IPR013083">
    <property type="entry name" value="Znf_RING/FYVE/PHD"/>
</dbReference>
<evidence type="ECO:0000259" key="6">
    <source>
        <dbReference type="PROSITE" id="PS50178"/>
    </source>
</evidence>
<feature type="region of interest" description="Disordered" evidence="5">
    <location>
        <begin position="417"/>
        <end position="471"/>
    </location>
</feature>
<dbReference type="InterPro" id="IPR000306">
    <property type="entry name" value="Znf_FYVE"/>
</dbReference>
<sequence>MARLNPWDDAPHTLTEFGPLSSEIKPAGSFLSRWLRRGKGEDAEHSGSSSRTGSAPSSREGSVERRPPSSQIGGAERISRPASIDGVTAASKPVPIGAVGGGLENSSQSDEGSDGRPGQIGDVRMSHRTLSSVLSRLSNILDRSSTTPQTYKDSDFKQYWMPDSSCKECYDCGDKFTTFRRRHHCRICGQIFCSKCCNQELPGKIIGYKGGIRVCDYCCKVVLRYAQQSVSTGEVKVFRDDIRTMSALQLDSESGSFDFGLWSPLAKRRSLSKEDLTLQHQRFVELQGTDCFNKSAPFDLTPQSEFSSQESFLNETRILTQDSVQLRALWRQIQEADTGVEMQSHRVRLRTHQNCIVGRDLVDWFLRSDKEVKREQAVAIGQALIYAGYIEPIGNQLPIFRDDFTLYKPGESASLVESQTDIQALPPLPEERESSEPLWFREIESDEDTDDRTISLGDDQQSSLTSSYGRKSFSSESENRVLFSLGEKSETNINSMPEIPRSSIMSRDMMEEPLPRQDSSVSGFSDEFLKGALFLSKAPVPSSDIVTCPQGWRVVEQLGEENGEKLAYERLKQAHTEHLQVMTRQLLSQQGLSASWEAVILNCVHQVTHFVRPDVRAEGDDMDVRKYVHIKKIPVGQKQDTSLIHGLVFTKNIAHKKMRQQIANPHILLLRGAVEYQRVENKFSSLEPQILQEREFLKNSVAKIVAFRPNIVVVEKSVSRLAQEFLLDAGITLVFNVKPTVMERLARFTQADIVASIDGLVSKPNLGFCHDFHCQTYTMPNKESKTVVVFGGCATHLGCTINLTGASISELKRVKLILKFMTYVAYNSLLELCFAMDEFAMPPPGSEELAENMEGFESSTEQPDMGEILDEEPMDISEMQEKQDASKQEDKVRGVSFEVGESCAVQSDATAKQDDVEVEYTSLTEMSSSIQESFFDAAETVGDMQAKGEAATETQSETAEPVEKSGANLSVPQVPDPTMKRQLSAVMELTDCSDPLLSYQKNQDDSIFKRSQSIQFQEQKQTMYRQFRNTLHGISLSASPYIKYNVPFLESEAGANCFVRKYLPDEIYWSALFTGEKAPKEQRLSRTKYLDMDYGARFPVKSDIKITEAHPFVLSEMTAAAHENSTQALLADFRARGGRIYMLSGEGKNGVSRDSAKAKKEAVEETLANEYGRTGICWEKKTDCLDVRNHQKLSVLFSSYSYRSPNHPNPCVYPWVVTMEYYDRNDITLGGFLERFCFRESYTCPSPTCEVPMFDHIRRFVHGHGCINVLLKKLENPIPGAQDNILLWSWCRRCKQVTPVVPISADTWNLSFAKYLDLRFHCTSFRRRGCAEPCPHSLHLDHYQYFGHRDIVASFKYANVTLRELALPAVIVDLNPMSLNAHNALMDIKAITNSMIFEISMKLKSEVTGDAALRMMTDYLNEQQSDKSKFREFATCIQVKVTEASDGESVPEADKTLEIMDNLVQLKKMVSDSVHRWNTRLQDFVTNQQRRSRTAKKEKDFASSVDEAEKPLLKTTEDRNPGIFIISSDSPCPSPEDWKLGTVPQSSPSAGQVTASAEPAKEGQNTNKAEEHYLLAPCERVPVIVYDQEPSSIIAYGLSSADYQVKLREIQAMMWGGPKDLSVSVSSNLPTKGNKPADMGNMTVEAMLETGFLFLTIAVFSSVVCPAGRKAGSGVLSFLRGASVTREPSPKLGRKSECIESVRYTPRMDWDSLEGTFTLSPITLQAALLIHVFVPSAFGNPFSRLRISRPTYR</sequence>
<dbReference type="InterPro" id="IPR017455">
    <property type="entry name" value="Znf_FYVE-rel"/>
</dbReference>